<dbReference type="AlphaFoldDB" id="A0AA97NMK1"/>
<proteinExistence type="predicted"/>
<name>A0AA97NMK1_PYRO3</name>
<dbReference type="Proteomes" id="UP000011086">
    <property type="component" value="Unassembled WGS sequence"/>
</dbReference>
<dbReference type="EMBL" id="JH793957">
    <property type="protein sequence ID" value="ELQ32876.1"/>
    <property type="molecule type" value="Genomic_DNA"/>
</dbReference>
<sequence length="46" mass="5174">MAAHTGPPRPCSIVVRKKRHPVLSSLYQRRAEGFSYPKDSSTYAVQ</sequence>
<organism evidence="1">
    <name type="scientific">Pyricularia oryzae (strain Y34)</name>
    <name type="common">Rice blast fungus</name>
    <name type="synonym">Magnaporthe oryzae</name>
    <dbReference type="NCBI Taxonomy" id="1143189"/>
    <lineage>
        <taxon>Eukaryota</taxon>
        <taxon>Fungi</taxon>
        <taxon>Dikarya</taxon>
        <taxon>Ascomycota</taxon>
        <taxon>Pezizomycotina</taxon>
        <taxon>Sordariomycetes</taxon>
        <taxon>Sordariomycetidae</taxon>
        <taxon>Magnaporthales</taxon>
        <taxon>Pyriculariaceae</taxon>
        <taxon>Pyricularia</taxon>
    </lineage>
</organism>
<protein>
    <submittedName>
        <fullName evidence="1">Uncharacterized protein</fullName>
    </submittedName>
</protein>
<accession>A0AA97NMK1</accession>
<reference evidence="1" key="1">
    <citation type="journal article" date="2012" name="PLoS Genet.">
        <title>Comparative analysis of the genomes of two field isolates of the rice blast fungus Magnaporthe oryzae.</title>
        <authorList>
            <person name="Xue M."/>
            <person name="Yang J."/>
            <person name="Li Z."/>
            <person name="Hu S."/>
            <person name="Yao N."/>
            <person name="Dean R.A."/>
            <person name="Zhao W."/>
            <person name="Shen M."/>
            <person name="Zhang H."/>
            <person name="Li C."/>
            <person name="Liu L."/>
            <person name="Cao L."/>
            <person name="Xu X."/>
            <person name="Xing Y."/>
            <person name="Hsiang T."/>
            <person name="Zhang Z."/>
            <person name="Xu J.R."/>
            <person name="Peng Y.L."/>
        </authorList>
    </citation>
    <scope>NUCLEOTIDE SEQUENCE</scope>
    <source>
        <strain evidence="1">Y34</strain>
    </source>
</reference>
<gene>
    <name evidence="1" type="ORF">OOU_Y34scaffold01018g6</name>
</gene>
<evidence type="ECO:0000313" key="1">
    <source>
        <dbReference type="EMBL" id="ELQ32876.1"/>
    </source>
</evidence>